<evidence type="ECO:0000256" key="1">
    <source>
        <dbReference type="SAM" id="Phobius"/>
    </source>
</evidence>
<reference evidence="2" key="1">
    <citation type="submission" date="2019-12" db="EMBL/GenBank/DDBJ databases">
        <title>An insight into the sialome of adult female Ixodes ricinus ticks feeding for 6 days.</title>
        <authorList>
            <person name="Perner J."/>
            <person name="Ribeiro J.M.C."/>
        </authorList>
    </citation>
    <scope>NUCLEOTIDE SEQUENCE</scope>
    <source>
        <strain evidence="2">Semi-engorged</strain>
        <tissue evidence="2">Salivary glands</tissue>
    </source>
</reference>
<feature type="transmembrane region" description="Helical" evidence="1">
    <location>
        <begin position="12"/>
        <end position="32"/>
    </location>
</feature>
<keyword evidence="1" id="KW-0812">Transmembrane</keyword>
<name>A0A6B0UNQ3_IXORI</name>
<evidence type="ECO:0000313" key="2">
    <source>
        <dbReference type="EMBL" id="MXU91266.1"/>
    </source>
</evidence>
<proteinExistence type="predicted"/>
<accession>A0A6B0UNQ3</accession>
<keyword evidence="1" id="KW-0472">Membrane</keyword>
<protein>
    <submittedName>
        <fullName evidence="2">Putative secreted protein</fullName>
    </submittedName>
</protein>
<sequence length="121" mass="13242">MATVVLPHAHVLFTFFLVVKDTIAMPFVLIPLTNVNARGREEFPFLQDSVTILQTIFEESFIEVTVGISGAPEPMKFAVLPGTPENSVPSVTRNHILALSVLQVVLEFARVSPTITPNKLA</sequence>
<organism evidence="2">
    <name type="scientific">Ixodes ricinus</name>
    <name type="common">Common tick</name>
    <name type="synonym">Acarus ricinus</name>
    <dbReference type="NCBI Taxonomy" id="34613"/>
    <lineage>
        <taxon>Eukaryota</taxon>
        <taxon>Metazoa</taxon>
        <taxon>Ecdysozoa</taxon>
        <taxon>Arthropoda</taxon>
        <taxon>Chelicerata</taxon>
        <taxon>Arachnida</taxon>
        <taxon>Acari</taxon>
        <taxon>Parasitiformes</taxon>
        <taxon>Ixodida</taxon>
        <taxon>Ixodoidea</taxon>
        <taxon>Ixodidae</taxon>
        <taxon>Ixodinae</taxon>
        <taxon>Ixodes</taxon>
    </lineage>
</organism>
<keyword evidence="1" id="KW-1133">Transmembrane helix</keyword>
<dbReference type="AlphaFoldDB" id="A0A6B0UNQ3"/>
<dbReference type="EMBL" id="GIFC01009183">
    <property type="protein sequence ID" value="MXU91266.1"/>
    <property type="molecule type" value="Transcribed_RNA"/>
</dbReference>